<dbReference type="RefSeq" id="WP_177207357.1">
    <property type="nucleotide sequence ID" value="NZ_FOWF01000001.1"/>
</dbReference>
<evidence type="ECO:0000313" key="4">
    <source>
        <dbReference type="Proteomes" id="UP000198817"/>
    </source>
</evidence>
<accession>A0A1I7FAW8</accession>
<keyword evidence="4" id="KW-1185">Reference proteome</keyword>
<feature type="region of interest" description="Disordered" evidence="1">
    <location>
        <begin position="343"/>
        <end position="396"/>
    </location>
</feature>
<dbReference type="STRING" id="155865.SAMN05216515_101148"/>
<protein>
    <submittedName>
        <fullName evidence="3">SseB protein N-terminal domain-containing protein</fullName>
    </submittedName>
</protein>
<feature type="compositionally biased region" description="Basic and acidic residues" evidence="1">
    <location>
        <begin position="356"/>
        <end position="370"/>
    </location>
</feature>
<organism evidence="3 4">
    <name type="scientific">Eubacterium pyruvativorans</name>
    <dbReference type="NCBI Taxonomy" id="155865"/>
    <lineage>
        <taxon>Bacteria</taxon>
        <taxon>Bacillati</taxon>
        <taxon>Bacillota</taxon>
        <taxon>Clostridia</taxon>
        <taxon>Eubacteriales</taxon>
        <taxon>Eubacteriaceae</taxon>
        <taxon>Eubacterium</taxon>
    </lineage>
</organism>
<name>A0A1I7FAW8_9FIRM</name>
<dbReference type="Proteomes" id="UP000198817">
    <property type="component" value="Unassembled WGS sequence"/>
</dbReference>
<reference evidence="3 4" key="1">
    <citation type="submission" date="2016-10" db="EMBL/GenBank/DDBJ databases">
        <authorList>
            <person name="de Groot N.N."/>
        </authorList>
    </citation>
    <scope>NUCLEOTIDE SEQUENCE [LARGE SCALE GENOMIC DNA]</scope>
    <source>
        <strain evidence="3 4">KHGC13</strain>
    </source>
</reference>
<evidence type="ECO:0000259" key="2">
    <source>
        <dbReference type="Pfam" id="PF07179"/>
    </source>
</evidence>
<dbReference type="Pfam" id="PF07179">
    <property type="entry name" value="SseB"/>
    <property type="match status" value="1"/>
</dbReference>
<dbReference type="AlphaFoldDB" id="A0A1I7FAW8"/>
<feature type="domain" description="SseB protein N-terminal" evidence="2">
    <location>
        <begin position="193"/>
        <end position="320"/>
    </location>
</feature>
<gene>
    <name evidence="3" type="ORF">SAMN05216508_10219</name>
</gene>
<dbReference type="InterPro" id="IPR009839">
    <property type="entry name" value="SseB_N"/>
</dbReference>
<proteinExistence type="predicted"/>
<feature type="compositionally biased region" description="Acidic residues" evidence="1">
    <location>
        <begin position="371"/>
        <end position="380"/>
    </location>
</feature>
<sequence>MGPDRDQIITWIARGAVLKKLVNMYLHDENEKFFHGVILCMKRAMFLVPGQYEPRGDAGTKDNGKAAAAPEEENEFLPEIIHDNDHFAIPAFCLEEDLQDGFDDADYRVMDLNELMDLCEAREGLSGFVLDPFSQPLEMPREMFPWLREMPVPDDEEEAKVLPMIPRMLQTEREQLTARENGPEDDPMERLHELIRDYRRTGSEKWKKQVYRHLNDVMLIVPGEVSEEQREKLAEQKAPDQNYLEVDAQNLSFTPRMLHDDSYFYIPVFTDIQTMFEHYGRGDFLIMNAPAVMELAERQDAYGGIRIDPFTEELQINREEFGAVRHQIRIGETMKKARHFASEEAGTGDSAGRPGEGGHPEDAGRIRPEADPDTGAEEEDGFRLEDLDAPPAGLLS</sequence>
<evidence type="ECO:0000256" key="1">
    <source>
        <dbReference type="SAM" id="MobiDB-lite"/>
    </source>
</evidence>
<evidence type="ECO:0000313" key="3">
    <source>
        <dbReference type="EMBL" id="SFU33324.1"/>
    </source>
</evidence>
<dbReference type="EMBL" id="FPBT01000002">
    <property type="protein sequence ID" value="SFU33324.1"/>
    <property type="molecule type" value="Genomic_DNA"/>
</dbReference>